<keyword evidence="1" id="KW-0472">Membrane</keyword>
<reference evidence="2 3" key="2">
    <citation type="submission" date="2018-12" db="EMBL/GenBank/DDBJ databases">
        <title>Rhizobacter gummiphilus sp. nov., a rubber-degrading bacterium isolated from the soil of a botanical garden in Japan.</title>
        <authorList>
            <person name="Shunsuke S.S."/>
        </authorList>
    </citation>
    <scope>NUCLEOTIDE SEQUENCE [LARGE SCALE GENOMIC DNA]</scope>
    <source>
        <strain evidence="2 3">S-16</strain>
    </source>
</reference>
<dbReference type="OrthoDB" id="8685962at2"/>
<gene>
    <name evidence="2" type="ORF">DZC73_08835</name>
</gene>
<keyword evidence="1" id="KW-0812">Transmembrane</keyword>
<evidence type="ECO:0000313" key="2">
    <source>
        <dbReference type="EMBL" id="RQP24959.1"/>
    </source>
</evidence>
<evidence type="ECO:0000256" key="1">
    <source>
        <dbReference type="SAM" id="Phobius"/>
    </source>
</evidence>
<dbReference type="AlphaFoldDB" id="A0A3N7JVS0"/>
<dbReference type="Pfam" id="PF07963">
    <property type="entry name" value="N_methyl"/>
    <property type="match status" value="1"/>
</dbReference>
<feature type="transmembrane region" description="Helical" evidence="1">
    <location>
        <begin position="12"/>
        <end position="35"/>
    </location>
</feature>
<proteinExistence type="predicted"/>
<organism evidence="2 3">
    <name type="scientific">Piscinibacter terrae</name>
    <dbReference type="NCBI Taxonomy" id="2496871"/>
    <lineage>
        <taxon>Bacteria</taxon>
        <taxon>Pseudomonadati</taxon>
        <taxon>Pseudomonadota</taxon>
        <taxon>Betaproteobacteria</taxon>
        <taxon>Burkholderiales</taxon>
        <taxon>Sphaerotilaceae</taxon>
        <taxon>Piscinibacter</taxon>
    </lineage>
</organism>
<sequence length="223" mass="24039">MLGPVTRQRGFTLVEVMVGLVVGLLVVVAAAALLATHLREHRSMLVEARLMQDLRTSTDIIVRDVRRSGYWGNARTALRPGMAASNPYVALSPASASAEAVSFQLSRDATENDTLDDNERFGFRLRHGVIEMLIGGGSWQALTDAGTLEVLSFQVSAESQVQSLRDACERPCDLAVAACGPVIEQRKLTIAITARAVVDHQVVRTLTSQARIRNDVVSGACLA</sequence>
<dbReference type="InterPro" id="IPR012902">
    <property type="entry name" value="N_methyl_site"/>
</dbReference>
<dbReference type="EMBL" id="QUSW01000002">
    <property type="protein sequence ID" value="RQP24959.1"/>
    <property type="molecule type" value="Genomic_DNA"/>
</dbReference>
<keyword evidence="3" id="KW-1185">Reference proteome</keyword>
<comment type="caution">
    <text evidence="2">The sequence shown here is derived from an EMBL/GenBank/DDBJ whole genome shotgun (WGS) entry which is preliminary data.</text>
</comment>
<dbReference type="Proteomes" id="UP000267464">
    <property type="component" value="Unassembled WGS sequence"/>
</dbReference>
<dbReference type="RefSeq" id="WP_124539866.1">
    <property type="nucleotide sequence ID" value="NZ_QUSW01000002.1"/>
</dbReference>
<dbReference type="PROSITE" id="PS00409">
    <property type="entry name" value="PROKAR_NTER_METHYL"/>
    <property type="match status" value="1"/>
</dbReference>
<accession>A0A3N7JVS0</accession>
<evidence type="ECO:0000313" key="3">
    <source>
        <dbReference type="Proteomes" id="UP000267464"/>
    </source>
</evidence>
<keyword evidence="1" id="KW-1133">Transmembrane helix</keyword>
<reference evidence="2 3" key="1">
    <citation type="submission" date="2018-08" db="EMBL/GenBank/DDBJ databases">
        <authorList>
            <person name="Khan S.A."/>
            <person name="Jeon C.O."/>
            <person name="Chun B.H."/>
            <person name="Jeong S.E."/>
        </authorList>
    </citation>
    <scope>NUCLEOTIDE SEQUENCE [LARGE SCALE GENOMIC DNA]</scope>
    <source>
        <strain evidence="2 3">S-16</strain>
    </source>
</reference>
<dbReference type="NCBIfam" id="TIGR02532">
    <property type="entry name" value="IV_pilin_GFxxxE"/>
    <property type="match status" value="1"/>
</dbReference>
<protein>
    <submittedName>
        <fullName evidence="2">Prepilin-type N-terminal cleavage/methylation domain-containing protein</fullName>
    </submittedName>
</protein>
<name>A0A3N7JVS0_9BURK</name>